<proteinExistence type="predicted"/>
<dbReference type="EMBL" id="JADBEG010000001">
    <property type="protein sequence ID" value="MBE1502657.1"/>
    <property type="molecule type" value="Genomic_DNA"/>
</dbReference>
<dbReference type="RefSeq" id="WP_086855985.1">
    <property type="nucleotide sequence ID" value="NZ_JADBEG010000001.1"/>
</dbReference>
<keyword evidence="2" id="KW-1185">Reference proteome</keyword>
<accession>A0ABR9II73</accession>
<reference evidence="1 2" key="1">
    <citation type="submission" date="2020-10" db="EMBL/GenBank/DDBJ databases">
        <title>Sequencing the genomes of 1000 actinobacteria strains.</title>
        <authorList>
            <person name="Klenk H.-P."/>
        </authorList>
    </citation>
    <scope>NUCLEOTIDE SEQUENCE [LARGE SCALE GENOMIC DNA]</scope>
    <source>
        <strain evidence="1 2">DSM 44653</strain>
    </source>
</reference>
<protein>
    <submittedName>
        <fullName evidence="1">Uncharacterized protein</fullName>
    </submittedName>
</protein>
<evidence type="ECO:0000313" key="1">
    <source>
        <dbReference type="EMBL" id="MBE1502657.1"/>
    </source>
</evidence>
<name>A0ABR9II73_9PSEU</name>
<organism evidence="1 2">
    <name type="scientific">Amycolatopsis lexingtonensis</name>
    <dbReference type="NCBI Taxonomy" id="218822"/>
    <lineage>
        <taxon>Bacteria</taxon>
        <taxon>Bacillati</taxon>
        <taxon>Actinomycetota</taxon>
        <taxon>Actinomycetes</taxon>
        <taxon>Pseudonocardiales</taxon>
        <taxon>Pseudonocardiaceae</taxon>
        <taxon>Amycolatopsis</taxon>
    </lineage>
</organism>
<sequence>MSKNPFNIKSSGGSLKKLIILGLALGLLTFVIKAPVEAAGAVDSAASRGSGVLDSVIQFFRALG</sequence>
<evidence type="ECO:0000313" key="2">
    <source>
        <dbReference type="Proteomes" id="UP000631670"/>
    </source>
</evidence>
<gene>
    <name evidence="1" type="ORF">H4696_009757</name>
</gene>
<dbReference type="Proteomes" id="UP000631670">
    <property type="component" value="Unassembled WGS sequence"/>
</dbReference>
<comment type="caution">
    <text evidence="1">The sequence shown here is derived from an EMBL/GenBank/DDBJ whole genome shotgun (WGS) entry which is preliminary data.</text>
</comment>